<evidence type="ECO:0000256" key="13">
    <source>
        <dbReference type="ARBA" id="ARBA00023315"/>
    </source>
</evidence>
<dbReference type="PANTHER" id="PTHR23063:SF52">
    <property type="entry name" value="LYSOPHOSPHATIDYLCHOLINE ACYLTRANSFERASE"/>
    <property type="match status" value="1"/>
</dbReference>
<dbReference type="OrthoDB" id="272512at2759"/>
<evidence type="ECO:0000256" key="1">
    <source>
        <dbReference type="ARBA" id="ARBA00004370"/>
    </source>
</evidence>
<gene>
    <name evidence="18" type="ORF">TrRE_jg13620</name>
</gene>
<dbReference type="Pfam" id="PF13202">
    <property type="entry name" value="EF-hand_5"/>
    <property type="match status" value="2"/>
</dbReference>
<keyword evidence="19" id="KW-1185">Reference proteome</keyword>
<dbReference type="Gene3D" id="1.10.238.10">
    <property type="entry name" value="EF-hand"/>
    <property type="match status" value="1"/>
</dbReference>
<comment type="pathway">
    <text evidence="2">Lipid metabolism; phospholipid metabolism.</text>
</comment>
<dbReference type="PANTHER" id="PTHR23063">
    <property type="entry name" value="PHOSPHOLIPID ACYLTRANSFERASE"/>
    <property type="match status" value="1"/>
</dbReference>
<dbReference type="InterPro" id="IPR045252">
    <property type="entry name" value="LPCAT1-like"/>
</dbReference>
<feature type="coiled-coil region" evidence="14">
    <location>
        <begin position="1301"/>
        <end position="1335"/>
    </location>
</feature>
<dbReference type="CDD" id="cd00051">
    <property type="entry name" value="EFh"/>
    <property type="match status" value="1"/>
</dbReference>
<evidence type="ECO:0000256" key="10">
    <source>
        <dbReference type="ARBA" id="ARBA00023136"/>
    </source>
</evidence>
<feature type="domain" description="EF-hand" evidence="17">
    <location>
        <begin position="419"/>
        <end position="454"/>
    </location>
</feature>
<evidence type="ECO:0000256" key="2">
    <source>
        <dbReference type="ARBA" id="ARBA00005074"/>
    </source>
</evidence>
<evidence type="ECO:0000256" key="9">
    <source>
        <dbReference type="ARBA" id="ARBA00023098"/>
    </source>
</evidence>
<dbReference type="SMART" id="SM00054">
    <property type="entry name" value="EFh"/>
    <property type="match status" value="3"/>
</dbReference>
<feature type="region of interest" description="Disordered" evidence="15">
    <location>
        <begin position="1367"/>
        <end position="1388"/>
    </location>
</feature>
<dbReference type="PROSITE" id="PS50222">
    <property type="entry name" value="EF_HAND_2"/>
    <property type="match status" value="3"/>
</dbReference>
<dbReference type="InterPro" id="IPR018247">
    <property type="entry name" value="EF_Hand_1_Ca_BS"/>
</dbReference>
<feature type="transmembrane region" description="Helical" evidence="16">
    <location>
        <begin position="77"/>
        <end position="97"/>
    </location>
</feature>
<feature type="compositionally biased region" description="Basic and acidic residues" evidence="15">
    <location>
        <begin position="1369"/>
        <end position="1383"/>
    </location>
</feature>
<evidence type="ECO:0000256" key="12">
    <source>
        <dbReference type="ARBA" id="ARBA00023264"/>
    </source>
</evidence>
<feature type="domain" description="EF-hand" evidence="17">
    <location>
        <begin position="491"/>
        <end position="526"/>
    </location>
</feature>
<dbReference type="SMART" id="SM00563">
    <property type="entry name" value="PlsC"/>
    <property type="match status" value="1"/>
</dbReference>
<keyword evidence="7" id="KW-0106">Calcium</keyword>
<evidence type="ECO:0000256" key="14">
    <source>
        <dbReference type="SAM" id="Coils"/>
    </source>
</evidence>
<sequence>MRLAPSMKRAGDAKDVSSSPLKLNLPPGRRRGYSDYLHQTYIEDAKKGEEANPFVNETVLIDEYERVKLSVMSVTVFPIRLLLSIVILLLATLYTNLAAIGMSKEDGVTRPISKFRAFLLLPFRLLLRSLLFVWGFHWIVVKGKKASAKEAPVICPNHVSFIEPLWVVYANTPMSVGAYATMMFPGFSKAHKLLQNIPLEKYLEPNKVENVYSREWVKSQITGRTKSGGVWPQLLIFPEGTTKSPNALVKFKSGPFLPGMPVQPMVIRFPFKHLDVAWVAGGLSQPEILWRLLCQFHNRLEVEYLPIYTPDEHENGGDFASAKLFATNVREYMAKNMDVPTTEHSYEDVRLAGLAQTLHLPASDALIEIGVAKKFLGDVTMETIEKHLNAFAAMDTEHTGHVNFEQFATAFEMKKDDGSYTAGARSMFDLIDTSGDGFIDFKDYLFGLALVNESSANRGQLMKLAFKSFDTEGKGLNLAQFSNLMSWHPELEKADKSSMFKKADKDGDGRISHNDFEDFLKANAAEGLVDVFKVEFLSRSEVLARKKKWKPKVKKVEEKEKLEFAKNQESEAMKTVLAMKSKLESVLEGERKRKIEIEMALDEDHRRKDDIKQRKRNLERAKNLQMVEDKLHGWWERSSRGAARSFALLQRATSVSKKMDRITHRFHLFTTRHYQVLTFANWKRYHNQRVKHVKRRPATLLLRMRKRMTGILRAWSNFAHTRRLCRFKYIHGLMRRNLCTWRDNVTANRADRHDRIIAQGAQHKLTLKLSFKKLATFAKSCRLPKDAFRSLNRKAAVHHRNALFHRWQRKVLGLRLTEDFDSFALSNIRNRSRLRILRRFFRRIGQSCGMGKIARKRLRREFFKKWRAEHNHNMQEFELDYKADMMQHKVLLKRGLRNFKAFLDLSRREHRADLHFVRQMFSRYLENVRFVQDQRVKALIATNHFFTHLTRIAFNGWRFKSTKADAFLMRKNGRLVGKVFRSWVMFVPLVRHEQKRNSIIEKMNVERAKLRLATILKRWKIHADKRKKARATFEQVKLQVDQETKRSALSSWFIVFMRVKRAKNTVTEIEEENTKLRLSELNKTKGGLIEKQREASERRAEIESELQDMKEMKAELKVKAVETKETIEEKSINLARVKVEIQKNSVSLSQTLREAAKLEKIENQRQREEDKSTRAANLRKLKGRKEIGKIEEEKKKLQDAIAHAQEVMKKIQSSIDEEGKGSLDLIHAYEKTTRDANKEVLALRNEETKGVAELEQTRNRLEEVRIKKVRAEHERKDRRDKLSGGIFSERTNELNLLRMRVAESEMRAEEAVLLLREKEEEILELQVEMKQATESQEMQRLLSAADSAGEDPDKPLGLSLSDMGIAVRQSEEVKKKREEEERSKARRAKLPKFPKMKSVQRNFITDARDATKAEQRIFELENLGQAFDLAVSTNSLWSDATDREGEATADDNNTSQASTTATSSPSVPDTSFTLLELTETSRPMYEVEELDNLEDTIDDLQKRLLQRLSTGEERFQF</sequence>
<keyword evidence="14" id="KW-0175">Coiled coil</keyword>
<evidence type="ECO:0000256" key="15">
    <source>
        <dbReference type="SAM" id="MobiDB-lite"/>
    </source>
</evidence>
<feature type="region of interest" description="Disordered" evidence="15">
    <location>
        <begin position="1442"/>
        <end position="1470"/>
    </location>
</feature>
<reference evidence="18" key="1">
    <citation type="submission" date="2022-07" db="EMBL/GenBank/DDBJ databases">
        <title>Genome analysis of Parmales, a sister group of diatoms, reveals the evolutionary specialization of diatoms from phago-mixotrophs to photoautotrophs.</title>
        <authorList>
            <person name="Ban H."/>
            <person name="Sato S."/>
            <person name="Yoshikawa S."/>
            <person name="Kazumasa Y."/>
            <person name="Nakamura Y."/>
            <person name="Ichinomiya M."/>
            <person name="Saitoh K."/>
            <person name="Sato N."/>
            <person name="Blanc-Mathieu R."/>
            <person name="Endo H."/>
            <person name="Kuwata A."/>
            <person name="Ogata H."/>
        </authorList>
    </citation>
    <scope>NUCLEOTIDE SEQUENCE</scope>
</reference>
<dbReference type="GO" id="GO:0005509">
    <property type="term" value="F:calcium ion binding"/>
    <property type="evidence" value="ECO:0007669"/>
    <property type="project" value="InterPro"/>
</dbReference>
<keyword evidence="9" id="KW-0443">Lipid metabolism</keyword>
<feature type="domain" description="EF-hand" evidence="17">
    <location>
        <begin position="382"/>
        <end position="417"/>
    </location>
</feature>
<dbReference type="InterPro" id="IPR002123">
    <property type="entry name" value="Plipid/glycerol_acylTrfase"/>
</dbReference>
<dbReference type="GO" id="GO:0042171">
    <property type="term" value="F:lysophosphatidic acid acyltransferase activity"/>
    <property type="evidence" value="ECO:0007669"/>
    <property type="project" value="TreeGrafter"/>
</dbReference>
<dbReference type="GO" id="GO:0005783">
    <property type="term" value="C:endoplasmic reticulum"/>
    <property type="evidence" value="ECO:0007669"/>
    <property type="project" value="TreeGrafter"/>
</dbReference>
<keyword evidence="11" id="KW-0594">Phospholipid biosynthesis</keyword>
<dbReference type="InterPro" id="IPR011992">
    <property type="entry name" value="EF-hand-dom_pair"/>
</dbReference>
<protein>
    <recommendedName>
        <fullName evidence="17">EF-hand domain-containing protein</fullName>
    </recommendedName>
</protein>
<dbReference type="GO" id="GO:0016020">
    <property type="term" value="C:membrane"/>
    <property type="evidence" value="ECO:0007669"/>
    <property type="project" value="UniProtKB-SubCell"/>
</dbReference>
<feature type="coiled-coil region" evidence="14">
    <location>
        <begin position="1059"/>
        <end position="1126"/>
    </location>
</feature>
<dbReference type="GO" id="GO:0008374">
    <property type="term" value="F:O-acyltransferase activity"/>
    <property type="evidence" value="ECO:0007669"/>
    <property type="project" value="InterPro"/>
</dbReference>
<comment type="caution">
    <text evidence="18">The sequence shown here is derived from an EMBL/GenBank/DDBJ whole genome shotgun (WGS) entry which is preliminary data.</text>
</comment>
<evidence type="ECO:0000313" key="19">
    <source>
        <dbReference type="Proteomes" id="UP001165082"/>
    </source>
</evidence>
<evidence type="ECO:0000256" key="7">
    <source>
        <dbReference type="ARBA" id="ARBA00022837"/>
    </source>
</evidence>
<keyword evidence="6 16" id="KW-0812">Transmembrane</keyword>
<evidence type="ECO:0000256" key="6">
    <source>
        <dbReference type="ARBA" id="ARBA00022692"/>
    </source>
</evidence>
<dbReference type="PROSITE" id="PS00018">
    <property type="entry name" value="EF_HAND_1"/>
    <property type="match status" value="2"/>
</dbReference>
<feature type="transmembrane region" description="Helical" evidence="16">
    <location>
        <begin position="118"/>
        <end position="140"/>
    </location>
</feature>
<keyword evidence="10 16" id="KW-0472">Membrane</keyword>
<keyword evidence="5" id="KW-0808">Transferase</keyword>
<dbReference type="GO" id="GO:0008654">
    <property type="term" value="P:phospholipid biosynthetic process"/>
    <property type="evidence" value="ECO:0007669"/>
    <property type="project" value="UniProtKB-KW"/>
</dbReference>
<evidence type="ECO:0000256" key="3">
    <source>
        <dbReference type="ARBA" id="ARBA00008655"/>
    </source>
</evidence>
<evidence type="ECO:0000256" key="11">
    <source>
        <dbReference type="ARBA" id="ARBA00023209"/>
    </source>
</evidence>
<name>A0A9W7DRS7_9STRA</name>
<dbReference type="Proteomes" id="UP001165082">
    <property type="component" value="Unassembled WGS sequence"/>
</dbReference>
<dbReference type="SUPFAM" id="SSF47473">
    <property type="entry name" value="EF-hand"/>
    <property type="match status" value="1"/>
</dbReference>
<dbReference type="InterPro" id="IPR002048">
    <property type="entry name" value="EF_hand_dom"/>
</dbReference>
<evidence type="ECO:0000256" key="4">
    <source>
        <dbReference type="ARBA" id="ARBA00022516"/>
    </source>
</evidence>
<dbReference type="SUPFAM" id="SSF69593">
    <property type="entry name" value="Glycerol-3-phosphate (1)-acyltransferase"/>
    <property type="match status" value="1"/>
</dbReference>
<keyword evidence="12" id="KW-1208">Phospholipid metabolism</keyword>
<feature type="compositionally biased region" description="Low complexity" evidence="15">
    <location>
        <begin position="1451"/>
        <end position="1470"/>
    </location>
</feature>
<evidence type="ECO:0000256" key="8">
    <source>
        <dbReference type="ARBA" id="ARBA00022989"/>
    </source>
</evidence>
<feature type="region of interest" description="Disordered" evidence="15">
    <location>
        <begin position="1"/>
        <end position="28"/>
    </location>
</feature>
<evidence type="ECO:0000313" key="18">
    <source>
        <dbReference type="EMBL" id="GMH51920.1"/>
    </source>
</evidence>
<keyword evidence="13" id="KW-0012">Acyltransferase</keyword>
<dbReference type="Pfam" id="PF01553">
    <property type="entry name" value="Acyltransferase"/>
    <property type="match status" value="1"/>
</dbReference>
<accession>A0A9W7DRS7</accession>
<evidence type="ECO:0000256" key="5">
    <source>
        <dbReference type="ARBA" id="ARBA00022679"/>
    </source>
</evidence>
<dbReference type="EMBL" id="BRXZ01003297">
    <property type="protein sequence ID" value="GMH51920.1"/>
    <property type="molecule type" value="Genomic_DNA"/>
</dbReference>
<evidence type="ECO:0000256" key="16">
    <source>
        <dbReference type="SAM" id="Phobius"/>
    </source>
</evidence>
<keyword evidence="8 16" id="KW-1133">Transmembrane helix</keyword>
<feature type="coiled-coil region" evidence="14">
    <location>
        <begin position="1158"/>
        <end position="1274"/>
    </location>
</feature>
<comment type="subcellular location">
    <subcellularLocation>
        <location evidence="1">Membrane</location>
    </subcellularLocation>
</comment>
<comment type="similarity">
    <text evidence="3">Belongs to the 1-acyl-sn-glycerol-3-phosphate acyltransferase family.</text>
</comment>
<dbReference type="CDD" id="cd07991">
    <property type="entry name" value="LPLAT_LPCAT1-like"/>
    <property type="match status" value="1"/>
</dbReference>
<proteinExistence type="inferred from homology"/>
<organism evidence="18 19">
    <name type="scientific">Triparma retinervis</name>
    <dbReference type="NCBI Taxonomy" id="2557542"/>
    <lineage>
        <taxon>Eukaryota</taxon>
        <taxon>Sar</taxon>
        <taxon>Stramenopiles</taxon>
        <taxon>Ochrophyta</taxon>
        <taxon>Bolidophyceae</taxon>
        <taxon>Parmales</taxon>
        <taxon>Triparmaceae</taxon>
        <taxon>Triparma</taxon>
    </lineage>
</organism>
<evidence type="ECO:0000259" key="17">
    <source>
        <dbReference type="PROSITE" id="PS50222"/>
    </source>
</evidence>
<keyword evidence="4" id="KW-0444">Lipid biosynthesis</keyword>